<proteinExistence type="predicted"/>
<name>A0A4C1TJ33_EUMVA</name>
<comment type="caution">
    <text evidence="1">The sequence shown here is derived from an EMBL/GenBank/DDBJ whole genome shotgun (WGS) entry which is preliminary data.</text>
</comment>
<evidence type="ECO:0000313" key="1">
    <source>
        <dbReference type="EMBL" id="GBP14094.1"/>
    </source>
</evidence>
<organism evidence="1 2">
    <name type="scientific">Eumeta variegata</name>
    <name type="common">Bagworm moth</name>
    <name type="synonym">Eumeta japonica</name>
    <dbReference type="NCBI Taxonomy" id="151549"/>
    <lineage>
        <taxon>Eukaryota</taxon>
        <taxon>Metazoa</taxon>
        <taxon>Ecdysozoa</taxon>
        <taxon>Arthropoda</taxon>
        <taxon>Hexapoda</taxon>
        <taxon>Insecta</taxon>
        <taxon>Pterygota</taxon>
        <taxon>Neoptera</taxon>
        <taxon>Endopterygota</taxon>
        <taxon>Lepidoptera</taxon>
        <taxon>Glossata</taxon>
        <taxon>Ditrysia</taxon>
        <taxon>Tineoidea</taxon>
        <taxon>Psychidae</taxon>
        <taxon>Oiketicinae</taxon>
        <taxon>Eumeta</taxon>
    </lineage>
</organism>
<protein>
    <submittedName>
        <fullName evidence="1">Uncharacterized protein</fullName>
    </submittedName>
</protein>
<dbReference type="AlphaFoldDB" id="A0A4C1TJ33"/>
<dbReference type="EMBL" id="BGZK01000061">
    <property type="protein sequence ID" value="GBP14094.1"/>
    <property type="molecule type" value="Genomic_DNA"/>
</dbReference>
<gene>
    <name evidence="1" type="ORF">EVAR_102769_1</name>
</gene>
<accession>A0A4C1TJ33</accession>
<reference evidence="1 2" key="1">
    <citation type="journal article" date="2019" name="Commun. Biol.">
        <title>The bagworm genome reveals a unique fibroin gene that provides high tensile strength.</title>
        <authorList>
            <person name="Kono N."/>
            <person name="Nakamura H."/>
            <person name="Ohtoshi R."/>
            <person name="Tomita M."/>
            <person name="Numata K."/>
            <person name="Arakawa K."/>
        </authorList>
    </citation>
    <scope>NUCLEOTIDE SEQUENCE [LARGE SCALE GENOMIC DNA]</scope>
</reference>
<dbReference type="Proteomes" id="UP000299102">
    <property type="component" value="Unassembled WGS sequence"/>
</dbReference>
<sequence>MKGQSGDERGALALATRLNYWPSQKKPQPRERNKFHQVFRHESNVSSVCTTALPSGSKSFENNVQLKEPCRRAHLAF</sequence>
<keyword evidence="2" id="KW-1185">Reference proteome</keyword>
<evidence type="ECO:0000313" key="2">
    <source>
        <dbReference type="Proteomes" id="UP000299102"/>
    </source>
</evidence>